<dbReference type="Pfam" id="PF01880">
    <property type="entry name" value="Desulfoferrodox"/>
    <property type="match status" value="1"/>
</dbReference>
<proteinExistence type="inferred from homology"/>
<gene>
    <name evidence="8" type="ORF">L1994_07330</name>
</gene>
<dbReference type="InterPro" id="IPR036073">
    <property type="entry name" value="Desulfoferrodoxin_Fe-bd_dom_sf"/>
</dbReference>
<dbReference type="RefSeq" id="WP_278098806.1">
    <property type="nucleotide sequence ID" value="NZ_CP091092.1"/>
</dbReference>
<accession>A0AAF0JT75</accession>
<dbReference type="GO" id="GO:0005506">
    <property type="term" value="F:iron ion binding"/>
    <property type="evidence" value="ECO:0007669"/>
    <property type="project" value="InterPro"/>
</dbReference>
<dbReference type="InterPro" id="IPR004462">
    <property type="entry name" value="Desulfoferrodoxin_N"/>
</dbReference>
<dbReference type="Proteomes" id="UP001218895">
    <property type="component" value="Chromosome"/>
</dbReference>
<dbReference type="PANTHER" id="PTHR36541:SF1">
    <property type="entry name" value="SUPEROXIDE REDUCTASE-RELATED"/>
    <property type="match status" value="1"/>
</dbReference>
<dbReference type="InterPro" id="IPR038094">
    <property type="entry name" value="Desulfoferrodoxin_N_sf"/>
</dbReference>
<dbReference type="GO" id="GO:0016491">
    <property type="term" value="F:oxidoreductase activity"/>
    <property type="evidence" value="ECO:0007669"/>
    <property type="project" value="InterPro"/>
</dbReference>
<dbReference type="Gene3D" id="2.20.28.100">
    <property type="entry name" value="Desulphoferrodoxin, N-terminal domain"/>
    <property type="match status" value="1"/>
</dbReference>
<evidence type="ECO:0000256" key="2">
    <source>
        <dbReference type="ARBA" id="ARBA00022448"/>
    </source>
</evidence>
<dbReference type="PANTHER" id="PTHR36541">
    <property type="entry name" value="SUPEROXIDE REDUCTASE-RELATED"/>
    <property type="match status" value="1"/>
</dbReference>
<dbReference type="EMBL" id="CP091092">
    <property type="protein sequence ID" value="WFN35968.1"/>
    <property type="molecule type" value="Genomic_DNA"/>
</dbReference>
<dbReference type="Pfam" id="PF06397">
    <property type="entry name" value="Desulfoferrod_N"/>
    <property type="match status" value="1"/>
</dbReference>
<dbReference type="SUPFAM" id="SSF57802">
    <property type="entry name" value="Rubredoxin-like"/>
    <property type="match status" value="1"/>
</dbReference>
<dbReference type="InterPro" id="IPR002742">
    <property type="entry name" value="Desulfoferrodoxin_Fe-bd_dom"/>
</dbReference>
<keyword evidence="5" id="KW-0408">Iron</keyword>
<dbReference type="CDD" id="cd00974">
    <property type="entry name" value="DSRD"/>
    <property type="match status" value="1"/>
</dbReference>
<dbReference type="SUPFAM" id="SSF49367">
    <property type="entry name" value="Superoxide reductase-like"/>
    <property type="match status" value="1"/>
</dbReference>
<name>A0AAF0JT75_9EURY</name>
<dbReference type="AlphaFoldDB" id="A0AAF0JT75"/>
<keyword evidence="4" id="KW-0249">Electron transport</keyword>
<evidence type="ECO:0000259" key="6">
    <source>
        <dbReference type="Pfam" id="PF01880"/>
    </source>
</evidence>
<evidence type="ECO:0000256" key="4">
    <source>
        <dbReference type="ARBA" id="ARBA00022982"/>
    </source>
</evidence>
<keyword evidence="9" id="KW-1185">Reference proteome</keyword>
<evidence type="ECO:0000256" key="5">
    <source>
        <dbReference type="ARBA" id="ARBA00023004"/>
    </source>
</evidence>
<evidence type="ECO:0000256" key="3">
    <source>
        <dbReference type="ARBA" id="ARBA00022723"/>
    </source>
</evidence>
<sequence length="126" mass="14130">MGKKIEIYKCDKCGNTTLLLDSGKGQMVCCDEPMKLLSEQSADFKNEKHVPIVEKTDDGIKVTVGSTLHPMLPEHHIVMIGVIDGDDLMVHWLSPGDEPVAHFPCQNEDVKAIEYCNIHNLWTNKQ</sequence>
<reference evidence="8" key="1">
    <citation type="submission" date="2022-01" db="EMBL/GenBank/DDBJ databases">
        <title>Complete genome of Methanomicrobium antiquum DSM 21220.</title>
        <authorList>
            <person name="Chen S.-C."/>
            <person name="You Y.-T."/>
            <person name="Zhou Y.-Z."/>
            <person name="Lai M.-C."/>
        </authorList>
    </citation>
    <scope>NUCLEOTIDE SEQUENCE</scope>
    <source>
        <strain evidence="8">DSM 21220</strain>
    </source>
</reference>
<evidence type="ECO:0000313" key="8">
    <source>
        <dbReference type="EMBL" id="WFN35968.1"/>
    </source>
</evidence>
<evidence type="ECO:0000313" key="9">
    <source>
        <dbReference type="Proteomes" id="UP001218895"/>
    </source>
</evidence>
<keyword evidence="2" id="KW-0813">Transport</keyword>
<dbReference type="NCBIfam" id="TIGR00319">
    <property type="entry name" value="desulf_FeS4"/>
    <property type="match status" value="1"/>
</dbReference>
<feature type="domain" description="Desulfoferrodoxin N-terminal" evidence="7">
    <location>
        <begin position="4"/>
        <end position="37"/>
    </location>
</feature>
<feature type="domain" description="Desulfoferrodoxin ferrous iron-binding" evidence="6">
    <location>
        <begin position="42"/>
        <end position="124"/>
    </location>
</feature>
<dbReference type="KEGG" id="manq:L1994_07330"/>
<evidence type="ECO:0000256" key="1">
    <source>
        <dbReference type="ARBA" id="ARBA00005941"/>
    </source>
</evidence>
<dbReference type="Gene3D" id="2.60.40.730">
    <property type="entry name" value="SOR catalytic domain"/>
    <property type="match status" value="1"/>
</dbReference>
<dbReference type="InterPro" id="IPR051233">
    <property type="entry name" value="Desulfoferrodoxin_SOR"/>
</dbReference>
<comment type="similarity">
    <text evidence="1">Belongs to the desulfoferrodoxin family.</text>
</comment>
<dbReference type="GeneID" id="79950198"/>
<protein>
    <submittedName>
        <fullName evidence="8">Desulfoferrodoxin FeS4 iron-binding domain-containing protein</fullName>
    </submittedName>
</protein>
<keyword evidence="3" id="KW-0479">Metal-binding</keyword>
<organism evidence="8 9">
    <name type="scientific">Methanomicrobium antiquum</name>
    <dbReference type="NCBI Taxonomy" id="487686"/>
    <lineage>
        <taxon>Archaea</taxon>
        <taxon>Methanobacteriati</taxon>
        <taxon>Methanobacteriota</taxon>
        <taxon>Stenosarchaea group</taxon>
        <taxon>Methanomicrobia</taxon>
        <taxon>Methanomicrobiales</taxon>
        <taxon>Methanomicrobiaceae</taxon>
        <taxon>Methanomicrobium</taxon>
    </lineage>
</organism>
<evidence type="ECO:0000259" key="7">
    <source>
        <dbReference type="Pfam" id="PF06397"/>
    </source>
</evidence>